<organism evidence="2">
    <name type="scientific">bioreactor metagenome</name>
    <dbReference type="NCBI Taxonomy" id="1076179"/>
    <lineage>
        <taxon>unclassified sequences</taxon>
        <taxon>metagenomes</taxon>
        <taxon>ecological metagenomes</taxon>
    </lineage>
</organism>
<accession>A0A645FD01</accession>
<feature type="compositionally biased region" description="Basic and acidic residues" evidence="1">
    <location>
        <begin position="81"/>
        <end position="99"/>
    </location>
</feature>
<name>A0A645FD01_9ZZZZ</name>
<evidence type="ECO:0000313" key="2">
    <source>
        <dbReference type="EMBL" id="MPN11239.1"/>
    </source>
</evidence>
<dbReference type="EMBL" id="VSSQ01057437">
    <property type="protein sequence ID" value="MPN11239.1"/>
    <property type="molecule type" value="Genomic_DNA"/>
</dbReference>
<comment type="caution">
    <text evidence="2">The sequence shown here is derived from an EMBL/GenBank/DDBJ whole genome shotgun (WGS) entry which is preliminary data.</text>
</comment>
<feature type="region of interest" description="Disordered" evidence="1">
    <location>
        <begin position="81"/>
        <end position="100"/>
    </location>
</feature>
<reference evidence="2" key="1">
    <citation type="submission" date="2019-08" db="EMBL/GenBank/DDBJ databases">
        <authorList>
            <person name="Kucharzyk K."/>
            <person name="Murdoch R.W."/>
            <person name="Higgins S."/>
            <person name="Loffler F."/>
        </authorList>
    </citation>
    <scope>NUCLEOTIDE SEQUENCE</scope>
</reference>
<dbReference type="AlphaFoldDB" id="A0A645FD01"/>
<protein>
    <submittedName>
        <fullName evidence="2">Uncharacterized protein</fullName>
    </submittedName>
</protein>
<sequence length="222" mass="24419">MLAVAVFFHRQQSEVTFFDLRLFVARHRAQHGQAGAFYRFRAHRAVVFGAVTVDDDAANVHFGVVVAEAFGDRRRAFAHRTDVDDEQHGRAEGFRDPRGAADAAAPTVVEPHDALDDRDVGLFGGGEEYLFHRRFAGEPGVEVVGAPARREPQVAGVDVVWADFVGVYAQAACGERRYDAARYRRFAAAALCRGYQQAGTFGAAHFAPSFGAFVRRMISLTM</sequence>
<proteinExistence type="predicted"/>
<gene>
    <name evidence="2" type="ORF">SDC9_158540</name>
</gene>
<evidence type="ECO:0000256" key="1">
    <source>
        <dbReference type="SAM" id="MobiDB-lite"/>
    </source>
</evidence>